<name>U5D1S9_AMBTC</name>
<dbReference type="PROSITE" id="PS50158">
    <property type="entry name" value="ZF_CCHC"/>
    <property type="match status" value="1"/>
</dbReference>
<dbReference type="InterPro" id="IPR012677">
    <property type="entry name" value="Nucleotide-bd_a/b_plait_sf"/>
</dbReference>
<feature type="region of interest" description="Disordered" evidence="3">
    <location>
        <begin position="351"/>
        <end position="449"/>
    </location>
</feature>
<dbReference type="InterPro" id="IPR001878">
    <property type="entry name" value="Znf_CCHC"/>
</dbReference>
<feature type="domain" description="RRM" evidence="4">
    <location>
        <begin position="1"/>
        <end position="70"/>
    </location>
</feature>
<dbReference type="AlphaFoldDB" id="U5D1S9"/>
<dbReference type="Gene3D" id="4.10.60.10">
    <property type="entry name" value="Zinc finger, CCHC-type"/>
    <property type="match status" value="1"/>
</dbReference>
<gene>
    <name evidence="6" type="ORF">AMTR_s00030p00238130</name>
</gene>
<feature type="compositionally biased region" description="Basic and acidic residues" evidence="3">
    <location>
        <begin position="99"/>
        <end position="110"/>
    </location>
</feature>
<feature type="region of interest" description="Disordered" evidence="3">
    <location>
        <begin position="683"/>
        <end position="706"/>
    </location>
</feature>
<dbReference type="OrthoDB" id="5970at2759"/>
<feature type="compositionally biased region" description="Basic and acidic residues" evidence="3">
    <location>
        <begin position="187"/>
        <end position="207"/>
    </location>
</feature>
<dbReference type="InterPro" id="IPR000504">
    <property type="entry name" value="RRM_dom"/>
</dbReference>
<proteinExistence type="predicted"/>
<feature type="compositionally biased region" description="Basic residues" evidence="3">
    <location>
        <begin position="357"/>
        <end position="374"/>
    </location>
</feature>
<dbReference type="EMBL" id="KI392485">
    <property type="protein sequence ID" value="ERN16190.1"/>
    <property type="molecule type" value="Genomic_DNA"/>
</dbReference>
<evidence type="ECO:0000313" key="6">
    <source>
        <dbReference type="EMBL" id="ERN16190.1"/>
    </source>
</evidence>
<dbReference type="PANTHER" id="PTHR48038:SF2">
    <property type="entry name" value="OS02G0536400 PROTEIN"/>
    <property type="match status" value="1"/>
</dbReference>
<feature type="domain" description="CCHC-type" evidence="5">
    <location>
        <begin position="246"/>
        <end position="261"/>
    </location>
</feature>
<evidence type="ECO:0000259" key="5">
    <source>
        <dbReference type="PROSITE" id="PS50158"/>
    </source>
</evidence>
<dbReference type="PROSITE" id="PS50102">
    <property type="entry name" value="RRM"/>
    <property type="match status" value="1"/>
</dbReference>
<feature type="compositionally biased region" description="Polar residues" evidence="3">
    <location>
        <begin position="209"/>
        <end position="219"/>
    </location>
</feature>
<evidence type="ECO:0000256" key="1">
    <source>
        <dbReference type="PROSITE-ProRule" id="PRU00047"/>
    </source>
</evidence>
<dbReference type="InterPro" id="IPR035979">
    <property type="entry name" value="RBD_domain_sf"/>
</dbReference>
<keyword evidence="1" id="KW-0862">Zinc</keyword>
<dbReference type="OMA" id="KNICGEP"/>
<dbReference type="STRING" id="13333.U5D1S9"/>
<dbReference type="SUPFAM" id="SSF57756">
    <property type="entry name" value="Retrovirus zinc finger-like domains"/>
    <property type="match status" value="1"/>
</dbReference>
<dbReference type="SMART" id="SM00360">
    <property type="entry name" value="RRM"/>
    <property type="match status" value="1"/>
</dbReference>
<feature type="compositionally biased region" description="Polar residues" evidence="3">
    <location>
        <begin position="175"/>
        <end position="184"/>
    </location>
</feature>
<accession>U5D1S9</accession>
<protein>
    <recommendedName>
        <fullName evidence="8">CCHC-type domain-containing protein</fullName>
    </recommendedName>
</protein>
<dbReference type="SUPFAM" id="SSF54928">
    <property type="entry name" value="RNA-binding domain, RBD"/>
    <property type="match status" value="1"/>
</dbReference>
<sequence length="706" mass="81439">MSLFLGNLPPRIRHSELERVFQKFGRCNIQLKDGYGFVLYDIVGNAERALQSLRDTKICGEEISLTWANKKHQPLPRFMRNNRFSRPYRWSSFNRKENITRNRGSQDSRVLRTGSEHANNYEKEVKRVNLLDKETESGLRDGREKFQSPIEEMLDIDGSVELKPLENDRWGESISDPNDQQVEDGTQFDRCEPYHGFDKREDNDKHQRTGSYGSPPSHSFTEKALRVCSSDANHNYMDNLKPSQCCYNCGSTGHILRNCPKADSLRRKKGTRFSRRRDPDIRFCRREERDLKRLRPGSWGRLDGNRDAVLSRKDANNKVHFERVKDRYTTDRKHSFLNHEKNRWFHCRKESGYGERSRRKQKNSNRHQVKKRRSASLSRDSDKRGSHSSSYSSWSRSHLDSSKALSAVSSRSRSRSVSSSSHSSSTSRSSSVSSSSRSRSSISRSRSLSPQYLSLPVSLDPFVPSDSVKNISETVTCIKPNKSLVDERNCDGDLPSDSVKNIFETVTCSKHNKSLLDERKYDGDQVSEHLELKRSIPGQNDANKFDTQNMEVNVHGNHVGEGDQSKIDEKSEERSPFGFEKSEERSPCIINLGIKDFTIEKSSPLDSRERKNDHKTELEDKEVKRTLYECMFGSHVFDAARLWPWEVIYHRRLKKGPISTENYERRLAENREFSIIDKYVRSSSGWGEHGNESLSVPEGSKVAISE</sequence>
<dbReference type="eggNOG" id="ENOG502QW3B">
    <property type="taxonomic scope" value="Eukaryota"/>
</dbReference>
<feature type="region of interest" description="Disordered" evidence="3">
    <location>
        <begin position="557"/>
        <end position="578"/>
    </location>
</feature>
<evidence type="ECO:0008006" key="8">
    <source>
        <dbReference type="Google" id="ProtNLM"/>
    </source>
</evidence>
<dbReference type="Pfam" id="PF00076">
    <property type="entry name" value="RRM_1"/>
    <property type="match status" value="1"/>
</dbReference>
<keyword evidence="1" id="KW-0863">Zinc-finger</keyword>
<feature type="region of interest" description="Disordered" evidence="3">
    <location>
        <begin position="99"/>
        <end position="118"/>
    </location>
</feature>
<dbReference type="PANTHER" id="PTHR48038">
    <property type="entry name" value="RIBONUCLEOPROTEIN RB97D"/>
    <property type="match status" value="1"/>
</dbReference>
<dbReference type="Gramene" id="ERN16190">
    <property type="protein sequence ID" value="ERN16190"/>
    <property type="gene ID" value="AMTR_s00030p00238130"/>
</dbReference>
<evidence type="ECO:0000259" key="4">
    <source>
        <dbReference type="PROSITE" id="PS50102"/>
    </source>
</evidence>
<dbReference type="GO" id="GO:0003723">
    <property type="term" value="F:RNA binding"/>
    <property type="evidence" value="ECO:0007669"/>
    <property type="project" value="UniProtKB-UniRule"/>
</dbReference>
<dbReference type="KEGG" id="atr:18444489"/>
<dbReference type="Pfam" id="PF00098">
    <property type="entry name" value="zf-CCHC"/>
    <property type="match status" value="1"/>
</dbReference>
<dbReference type="GO" id="GO:0008270">
    <property type="term" value="F:zinc ion binding"/>
    <property type="evidence" value="ECO:0007669"/>
    <property type="project" value="UniProtKB-KW"/>
</dbReference>
<feature type="compositionally biased region" description="Basic and acidic residues" evidence="3">
    <location>
        <begin position="558"/>
        <end position="578"/>
    </location>
</feature>
<feature type="compositionally biased region" description="Low complexity" evidence="3">
    <location>
        <begin position="387"/>
        <end position="449"/>
    </location>
</feature>
<evidence type="ECO:0000313" key="7">
    <source>
        <dbReference type="Proteomes" id="UP000017836"/>
    </source>
</evidence>
<dbReference type="InterPro" id="IPR036875">
    <property type="entry name" value="Znf_CCHC_sf"/>
</dbReference>
<dbReference type="Gene3D" id="3.30.70.330">
    <property type="match status" value="1"/>
</dbReference>
<evidence type="ECO:0000256" key="2">
    <source>
        <dbReference type="PROSITE-ProRule" id="PRU00176"/>
    </source>
</evidence>
<evidence type="ECO:0000256" key="3">
    <source>
        <dbReference type="SAM" id="MobiDB-lite"/>
    </source>
</evidence>
<dbReference type="Proteomes" id="UP000017836">
    <property type="component" value="Unassembled WGS sequence"/>
</dbReference>
<organism evidence="6 7">
    <name type="scientific">Amborella trichopoda</name>
    <dbReference type="NCBI Taxonomy" id="13333"/>
    <lineage>
        <taxon>Eukaryota</taxon>
        <taxon>Viridiplantae</taxon>
        <taxon>Streptophyta</taxon>
        <taxon>Embryophyta</taxon>
        <taxon>Tracheophyta</taxon>
        <taxon>Spermatophyta</taxon>
        <taxon>Magnoliopsida</taxon>
        <taxon>Amborellales</taxon>
        <taxon>Amborellaceae</taxon>
        <taxon>Amborella</taxon>
    </lineage>
</organism>
<dbReference type="HOGENOM" id="CLU_418809_0_0_1"/>
<reference evidence="7" key="1">
    <citation type="journal article" date="2013" name="Science">
        <title>The Amborella genome and the evolution of flowering plants.</title>
        <authorList>
            <consortium name="Amborella Genome Project"/>
        </authorList>
    </citation>
    <scope>NUCLEOTIDE SEQUENCE [LARGE SCALE GENOMIC DNA]</scope>
</reference>
<dbReference type="SMART" id="SM00343">
    <property type="entry name" value="ZnF_C2HC"/>
    <property type="match status" value="1"/>
</dbReference>
<keyword evidence="2" id="KW-0694">RNA-binding</keyword>
<feature type="region of interest" description="Disordered" evidence="3">
    <location>
        <begin position="169"/>
        <end position="219"/>
    </location>
</feature>
<keyword evidence="7" id="KW-1185">Reference proteome</keyword>
<keyword evidence="1" id="KW-0479">Metal-binding</keyword>